<feature type="region of interest" description="Disordered" evidence="1">
    <location>
        <begin position="414"/>
        <end position="441"/>
    </location>
</feature>
<dbReference type="InterPro" id="IPR004154">
    <property type="entry name" value="Anticodon-bd"/>
</dbReference>
<evidence type="ECO:0000313" key="3">
    <source>
        <dbReference type="Proteomes" id="UP001318040"/>
    </source>
</evidence>
<evidence type="ECO:0000256" key="1">
    <source>
        <dbReference type="SAM" id="MobiDB-lite"/>
    </source>
</evidence>
<dbReference type="RefSeq" id="XP_032832071.1">
    <property type="nucleotide sequence ID" value="XM_032976180.1"/>
</dbReference>
<evidence type="ECO:0000259" key="2">
    <source>
        <dbReference type="Pfam" id="PF03129"/>
    </source>
</evidence>
<sequence>MNSPLVASTQPARIIAWRSLASQRRARSSSTAEKSAASFWALCRERHFVYAKLGAGGQTPAHAATELPRGSDDDERAAAAAAAAAAEGQDEEGLSFGPMGVELRRNVRAAWWADMVTARQDVVGVETPALSPATRELRRSLVDGMLRCYPQALALFNRKLPFGLAQVGVCRPRGEREHTEMSLLWFCSARTASQWSEFWLRQRLSWWRSLAVQPSHFTSTEGGDGEGGARGGHAVRYRVPWEQRAVEGVRSLGPVSGATAPRSSPPHAVLVSSSLDSAALSLLWDANSPGVRGHAGGRQVMRLHPRVAPVKVAVDLGRGPTAELRELCEGLCAELIAAGAVVWPGYRDTQQNTLEQLYSRYDEMGVPLVVVVSESTLESGSIQLRHRDTSVRETAHVNTITQLVTSLLLLHHPHHRRHGGTGAPPLSHAASTEGTPLAKDP</sequence>
<dbReference type="InterPro" id="IPR045864">
    <property type="entry name" value="aa-tRNA-synth_II/BPL/LPL"/>
</dbReference>
<dbReference type="PANTHER" id="PTHR10745">
    <property type="entry name" value="GLYCYL-TRNA SYNTHETASE/DNA POLYMERASE SUBUNIT GAMMA-2"/>
    <property type="match status" value="1"/>
</dbReference>
<dbReference type="Gene3D" id="3.30.930.10">
    <property type="entry name" value="Bira Bifunctional Protein, Domain 2"/>
    <property type="match status" value="1"/>
</dbReference>
<name>A0AAJ7XF22_PETMA</name>
<organism evidence="3 4">
    <name type="scientific">Petromyzon marinus</name>
    <name type="common">Sea lamprey</name>
    <dbReference type="NCBI Taxonomy" id="7757"/>
    <lineage>
        <taxon>Eukaryota</taxon>
        <taxon>Metazoa</taxon>
        <taxon>Chordata</taxon>
        <taxon>Craniata</taxon>
        <taxon>Vertebrata</taxon>
        <taxon>Cyclostomata</taxon>
        <taxon>Hyperoartia</taxon>
        <taxon>Petromyzontiformes</taxon>
        <taxon>Petromyzontidae</taxon>
        <taxon>Petromyzon</taxon>
    </lineage>
</organism>
<dbReference type="InterPro" id="IPR027031">
    <property type="entry name" value="Gly-tRNA_synthase/POLG2"/>
</dbReference>
<dbReference type="KEGG" id="pmrn:116955168"/>
<gene>
    <name evidence="4" type="primary">POLG2</name>
</gene>
<dbReference type="Proteomes" id="UP001318040">
    <property type="component" value="Chromosome 58"/>
</dbReference>
<feature type="region of interest" description="Disordered" evidence="1">
    <location>
        <begin position="59"/>
        <end position="93"/>
    </location>
</feature>
<reference evidence="4" key="1">
    <citation type="submission" date="2025-08" db="UniProtKB">
        <authorList>
            <consortium name="RefSeq"/>
        </authorList>
    </citation>
    <scope>IDENTIFICATION</scope>
    <source>
        <tissue evidence="4">Sperm</tissue>
    </source>
</reference>
<dbReference type="SUPFAM" id="SSF52954">
    <property type="entry name" value="Class II aaRS ABD-related"/>
    <property type="match status" value="1"/>
</dbReference>
<feature type="domain" description="Anticodon-binding" evidence="2">
    <location>
        <begin position="320"/>
        <end position="403"/>
    </location>
</feature>
<dbReference type="GO" id="GO:0006264">
    <property type="term" value="P:mitochondrial DNA replication"/>
    <property type="evidence" value="ECO:0007669"/>
    <property type="project" value="TreeGrafter"/>
</dbReference>
<dbReference type="CTD" id="11232"/>
<dbReference type="GeneID" id="116955168"/>
<dbReference type="InterPro" id="IPR036621">
    <property type="entry name" value="Anticodon-bd_dom_sf"/>
</dbReference>
<dbReference type="SUPFAM" id="SSF55681">
    <property type="entry name" value="Class II aaRS and biotin synthetases"/>
    <property type="match status" value="1"/>
</dbReference>
<dbReference type="PANTHER" id="PTHR10745:SF8">
    <property type="entry name" value="DNA POLYMERASE SUBUNIT GAMMA-2, MITOCHONDRIAL"/>
    <property type="match status" value="1"/>
</dbReference>
<dbReference type="Pfam" id="PF03129">
    <property type="entry name" value="HGTP_anticodon"/>
    <property type="match status" value="1"/>
</dbReference>
<proteinExistence type="predicted"/>
<dbReference type="GO" id="GO:0005739">
    <property type="term" value="C:mitochondrion"/>
    <property type="evidence" value="ECO:0007669"/>
    <property type="project" value="TreeGrafter"/>
</dbReference>
<accession>A0AAJ7XF22</accession>
<protein>
    <submittedName>
        <fullName evidence="4">DNA polymerase subunit gamma-2, mitochondrial</fullName>
    </submittedName>
</protein>
<dbReference type="AlphaFoldDB" id="A0AAJ7XF22"/>
<evidence type="ECO:0000313" key="4">
    <source>
        <dbReference type="RefSeq" id="XP_032832071.1"/>
    </source>
</evidence>
<dbReference type="Gene3D" id="3.40.50.800">
    <property type="entry name" value="Anticodon-binding domain"/>
    <property type="match status" value="1"/>
</dbReference>
<keyword evidence="3" id="KW-1185">Reference proteome</keyword>